<evidence type="ECO:0000313" key="3">
    <source>
        <dbReference type="Proteomes" id="UP000016462"/>
    </source>
</evidence>
<feature type="transmembrane region" description="Helical" evidence="1">
    <location>
        <begin position="16"/>
        <end position="40"/>
    </location>
</feature>
<keyword evidence="3" id="KW-1185">Reference proteome</keyword>
<name>U1MP49_9MICO</name>
<gene>
    <name evidence="2" type="ORF">L332_04280</name>
</gene>
<protein>
    <submittedName>
        <fullName evidence="2">Uncharacterized protein</fullName>
    </submittedName>
</protein>
<proteinExistence type="predicted"/>
<accession>U1MP49</accession>
<keyword evidence="1" id="KW-0472">Membrane</keyword>
<comment type="caution">
    <text evidence="2">The sequence shown here is derived from an EMBL/GenBank/DDBJ whole genome shotgun (WGS) entry which is preliminary data.</text>
</comment>
<dbReference type="EMBL" id="ASHR01000030">
    <property type="protein sequence ID" value="ERG63671.1"/>
    <property type="molecule type" value="Genomic_DNA"/>
</dbReference>
<organism evidence="2 3">
    <name type="scientific">Agrococcus pavilionensis RW1</name>
    <dbReference type="NCBI Taxonomy" id="1330458"/>
    <lineage>
        <taxon>Bacteria</taxon>
        <taxon>Bacillati</taxon>
        <taxon>Actinomycetota</taxon>
        <taxon>Actinomycetes</taxon>
        <taxon>Micrococcales</taxon>
        <taxon>Microbacteriaceae</taxon>
        <taxon>Agrococcus</taxon>
    </lineage>
</organism>
<dbReference type="OrthoDB" id="36432at2"/>
<dbReference type="AlphaFoldDB" id="U1MP49"/>
<dbReference type="RefSeq" id="WP_021011125.1">
    <property type="nucleotide sequence ID" value="NZ_ASHR01000030.1"/>
</dbReference>
<keyword evidence="1" id="KW-0812">Transmembrane</keyword>
<evidence type="ECO:0000313" key="2">
    <source>
        <dbReference type="EMBL" id="ERG63671.1"/>
    </source>
</evidence>
<keyword evidence="1" id="KW-1133">Transmembrane helix</keyword>
<dbReference type="Proteomes" id="UP000016462">
    <property type="component" value="Unassembled WGS sequence"/>
</dbReference>
<reference evidence="2 3" key="1">
    <citation type="journal article" date="2013" name="Genome Announc.">
        <title>First draft genome sequence from a member of the genus agrococcus, isolated from modern microbialites.</title>
        <authorList>
            <person name="White R.A.III."/>
            <person name="Grassa C.J."/>
            <person name="Suttle C.A."/>
        </authorList>
    </citation>
    <scope>NUCLEOTIDE SEQUENCE [LARGE SCALE GENOMIC DNA]</scope>
    <source>
        <strain evidence="2 3">RW1</strain>
    </source>
</reference>
<evidence type="ECO:0000256" key="1">
    <source>
        <dbReference type="SAM" id="Phobius"/>
    </source>
</evidence>
<sequence>MRKNLQILSEQRDRGAALILVIGIGALVTALIATAIVVAVNGSRHARNDVDRQGALAAAYAGVEEYQSRLDADPGYVNSGNDDAAFSAGSGLIDDVSNPALGYGGSWADVPGSDGTASYRYAVDTSRYDTEGTIRLQSTGRVGDETRTVVVDLRQDEFLNYLYFTDYEIQDPAVSRRTDACKKYSYQGRDDTYCGIIQFGNGDRVLGEVHSNDTIYACQATFDGTVTTAWARPSGVRYLRTSDCNRTPVFEVRDPVRGNSPLYRRALQMPETNTEIRADAIESGCLYTGPTSITFTADGRMAIKSPWTRVTRPGAAVPNPPECGDPASVRAGTTIPVPNGAAIYVQTVPGAGDVNYWTTNKPSCGRGNPVGYPRSDESIPAEVDGVPAYGCQNGDIFVQGTLDGQVTLAAQNYVYVVGSTMYEDPDDDMLGLIGNNMVWVWNPIINSRTEPRNVTIHAAILSLRSFTVQNTAEYARADSRLSATPTLTVRGSIAQRYRGIVYTSWSSGWTSYSTGYTKNYQYDSRLRFRSPPHFLSPVATRYGISTWIESPPAYDAQGNER</sequence>